<keyword evidence="6" id="KW-1185">Reference proteome</keyword>
<dbReference type="Gene3D" id="3.40.50.880">
    <property type="match status" value="1"/>
</dbReference>
<organism evidence="5 6">
    <name type="scientific">Veronia nyctiphanis</name>
    <dbReference type="NCBI Taxonomy" id="1278244"/>
    <lineage>
        <taxon>Bacteria</taxon>
        <taxon>Pseudomonadati</taxon>
        <taxon>Pseudomonadota</taxon>
        <taxon>Gammaproteobacteria</taxon>
        <taxon>Vibrionales</taxon>
        <taxon>Vibrionaceae</taxon>
        <taxon>Veronia</taxon>
    </lineage>
</organism>
<dbReference type="InterPro" id="IPR050325">
    <property type="entry name" value="Prot/Nucl_acid_deglycase"/>
</dbReference>
<dbReference type="InterPro" id="IPR002818">
    <property type="entry name" value="DJ-1/PfpI"/>
</dbReference>
<evidence type="ECO:0000256" key="1">
    <source>
        <dbReference type="ARBA" id="ARBA00023016"/>
    </source>
</evidence>
<evidence type="ECO:0000259" key="4">
    <source>
        <dbReference type="Pfam" id="PF01965"/>
    </source>
</evidence>
<comment type="similarity">
    <text evidence="3">Belongs to the peptidase C56 family. HSP31-like subfamily.</text>
</comment>
<dbReference type="SUPFAM" id="SSF52317">
    <property type="entry name" value="Class I glutamine amidotransferase-like"/>
    <property type="match status" value="1"/>
</dbReference>
<sequence length="373" mass="40461">MKRLFGLVKTSLFFITLLFAGAVAAKPSGKVLMVLSGHGEQQGEVRPGYEFSELSKAYLVFKQNGMTIDIASPKGGEVEADKYNPKEVYNAALLADKTAMAKLTNTLKLADVAADEYQAVFVVGGKGAMFDLPKDTALQALIADVYENEGTVAAVCHGPAALVNVTLSDGGYLVTNRRVNGFTNTEEQFFGKKWLPEFEFMLQDKLIERGGKFQSSEMMLSHVAVDGRLITGQNPASTVDVASAVVKSLGQTPTSMPHYNGDETLKLVAKYLQGQATALAEIKQSPNKYNVPLVSMYGLYYLQVASENQELENALGLMQFAQKEINNPQLDIQIAKVQMKLGQNKAAVSTLNQLLASTPDFQPALDMLKTIAL</sequence>
<reference evidence="5 6" key="1">
    <citation type="submission" date="2017-10" db="EMBL/GenBank/DDBJ databases">
        <title>Nyctiphanis sp. nov., isolated from the stomach of the euphausiid Nyctiphanes simplex (Hansen, 1911) in the Gulf of California.</title>
        <authorList>
            <person name="Gomez-Gil B."/>
            <person name="Aguilar-Mendez M."/>
            <person name="Lopez-Cortes A."/>
            <person name="Gomez-Gutierrez J."/>
            <person name="Roque A."/>
            <person name="Lang E."/>
            <person name="Gonzalez-Castillo A."/>
        </authorList>
    </citation>
    <scope>NUCLEOTIDE SEQUENCE [LARGE SCALE GENOMIC DNA]</scope>
    <source>
        <strain evidence="5 6">CAIM 600</strain>
    </source>
</reference>
<keyword evidence="5" id="KW-0315">Glutamine amidotransferase</keyword>
<name>A0A4Q0YUS1_9GAMM</name>
<keyword evidence="5" id="KW-0808">Transferase</keyword>
<dbReference type="Proteomes" id="UP000290287">
    <property type="component" value="Unassembled WGS sequence"/>
</dbReference>
<dbReference type="GO" id="GO:0019172">
    <property type="term" value="F:glyoxalase III activity"/>
    <property type="evidence" value="ECO:0007669"/>
    <property type="project" value="TreeGrafter"/>
</dbReference>
<dbReference type="Pfam" id="PF01965">
    <property type="entry name" value="DJ-1_PfpI"/>
    <property type="match status" value="1"/>
</dbReference>
<dbReference type="GO" id="GO:0016740">
    <property type="term" value="F:transferase activity"/>
    <property type="evidence" value="ECO:0007669"/>
    <property type="project" value="UniProtKB-KW"/>
</dbReference>
<dbReference type="AlphaFoldDB" id="A0A4Q0YUS1"/>
<dbReference type="RefSeq" id="WP_129121034.1">
    <property type="nucleotide sequence ID" value="NZ_PEIB01000002.1"/>
</dbReference>
<dbReference type="InterPro" id="IPR029062">
    <property type="entry name" value="Class_I_gatase-like"/>
</dbReference>
<dbReference type="PANTHER" id="PTHR48094">
    <property type="entry name" value="PROTEIN/NUCLEIC ACID DEGLYCASE DJ-1-RELATED"/>
    <property type="match status" value="1"/>
</dbReference>
<proteinExistence type="inferred from homology"/>
<gene>
    <name evidence="5" type="ORF">CS022_03055</name>
</gene>
<dbReference type="GO" id="GO:0005737">
    <property type="term" value="C:cytoplasm"/>
    <property type="evidence" value="ECO:0007669"/>
    <property type="project" value="TreeGrafter"/>
</dbReference>
<dbReference type="GO" id="GO:0019243">
    <property type="term" value="P:methylglyoxal catabolic process to D-lactate via S-lactoyl-glutathione"/>
    <property type="evidence" value="ECO:0007669"/>
    <property type="project" value="TreeGrafter"/>
</dbReference>
<comment type="caution">
    <text evidence="5">The sequence shown here is derived from an EMBL/GenBank/DDBJ whole genome shotgun (WGS) entry which is preliminary data.</text>
</comment>
<dbReference type="PANTHER" id="PTHR48094:SF11">
    <property type="entry name" value="GLUTATHIONE-INDEPENDENT GLYOXALASE HSP31-RELATED"/>
    <property type="match status" value="1"/>
</dbReference>
<evidence type="ECO:0000313" key="6">
    <source>
        <dbReference type="Proteomes" id="UP000290287"/>
    </source>
</evidence>
<dbReference type="OrthoDB" id="9792284at2"/>
<feature type="domain" description="DJ-1/PfpI" evidence="4">
    <location>
        <begin position="47"/>
        <end position="247"/>
    </location>
</feature>
<dbReference type="EMBL" id="PEIB01000002">
    <property type="protein sequence ID" value="RXJ74565.1"/>
    <property type="molecule type" value="Genomic_DNA"/>
</dbReference>
<evidence type="ECO:0000313" key="5">
    <source>
        <dbReference type="EMBL" id="RXJ74565.1"/>
    </source>
</evidence>
<accession>A0A4Q0YUS1</accession>
<keyword evidence="1" id="KW-0346">Stress response</keyword>
<keyword evidence="2" id="KW-0456">Lyase</keyword>
<evidence type="ECO:0000256" key="2">
    <source>
        <dbReference type="ARBA" id="ARBA00023239"/>
    </source>
</evidence>
<dbReference type="CDD" id="cd03141">
    <property type="entry name" value="GATase1_Hsp31_like"/>
    <property type="match status" value="1"/>
</dbReference>
<protein>
    <submittedName>
        <fullName evidence="5">Type 1 glutamine amidotransferase domain-containing protein</fullName>
    </submittedName>
</protein>
<evidence type="ECO:0000256" key="3">
    <source>
        <dbReference type="ARBA" id="ARBA00038493"/>
    </source>
</evidence>